<keyword evidence="3" id="KW-1185">Reference proteome</keyword>
<dbReference type="EMBL" id="QXGB01000267">
    <property type="protein sequence ID" value="KAE9221922.1"/>
    <property type="molecule type" value="Genomic_DNA"/>
</dbReference>
<evidence type="ECO:0000313" key="3">
    <source>
        <dbReference type="Proteomes" id="UP000433483"/>
    </source>
</evidence>
<name>A0A6A4E7R1_9STRA</name>
<organism evidence="2 4">
    <name type="scientific">Phytophthora fragariae</name>
    <dbReference type="NCBI Taxonomy" id="53985"/>
    <lineage>
        <taxon>Eukaryota</taxon>
        <taxon>Sar</taxon>
        <taxon>Stramenopiles</taxon>
        <taxon>Oomycota</taxon>
        <taxon>Peronosporomycetes</taxon>
        <taxon>Peronosporales</taxon>
        <taxon>Peronosporaceae</taxon>
        <taxon>Phytophthora</taxon>
    </lineage>
</organism>
<evidence type="ECO:0000313" key="4">
    <source>
        <dbReference type="Proteomes" id="UP000437068"/>
    </source>
</evidence>
<reference evidence="3 4" key="1">
    <citation type="submission" date="2018-08" db="EMBL/GenBank/DDBJ databases">
        <title>Genomic investigation of the strawberry pathogen Phytophthora fragariae indicates pathogenicity is determined by transcriptional variation in three key races.</title>
        <authorList>
            <person name="Adams T.M."/>
            <person name="Armitage A.D."/>
            <person name="Sobczyk M.K."/>
            <person name="Bates H.J."/>
            <person name="Dunwell J.M."/>
            <person name="Nellist C.F."/>
            <person name="Harrison R.J."/>
        </authorList>
    </citation>
    <scope>NUCLEOTIDE SEQUENCE [LARGE SCALE GENOMIC DNA]</scope>
    <source>
        <strain evidence="2 4">A4</strain>
        <strain evidence="1 3">NOV-27</strain>
    </source>
</reference>
<accession>A0A6A4E7R1</accession>
<dbReference type="Proteomes" id="UP000437068">
    <property type="component" value="Unassembled WGS sequence"/>
</dbReference>
<sequence length="74" mass="8633">MHCFEAIMRIAAHENVPTVKCKSRKDSHTLFVLRESCKPHWVRSGCRSQCYDACYKRASYRPAHRRADVFCSLS</sequence>
<protein>
    <submittedName>
        <fullName evidence="2">Uncharacterized protein</fullName>
    </submittedName>
</protein>
<proteinExistence type="predicted"/>
<evidence type="ECO:0000313" key="1">
    <source>
        <dbReference type="EMBL" id="KAE9221922.1"/>
    </source>
</evidence>
<dbReference type="Proteomes" id="UP000433483">
    <property type="component" value="Unassembled WGS sequence"/>
</dbReference>
<gene>
    <name evidence="2" type="ORF">PF001_g5872</name>
    <name evidence="1" type="ORF">PF005_g6898</name>
</gene>
<dbReference type="EMBL" id="QXGE01000226">
    <property type="protein sequence ID" value="KAE9319470.1"/>
    <property type="molecule type" value="Genomic_DNA"/>
</dbReference>
<evidence type="ECO:0000313" key="2">
    <source>
        <dbReference type="EMBL" id="KAE9319470.1"/>
    </source>
</evidence>
<comment type="caution">
    <text evidence="2">The sequence shown here is derived from an EMBL/GenBank/DDBJ whole genome shotgun (WGS) entry which is preliminary data.</text>
</comment>
<dbReference type="AlphaFoldDB" id="A0A6A4E7R1"/>